<dbReference type="Gene3D" id="3.50.50.60">
    <property type="entry name" value="FAD/NAD(P)-binding domain"/>
    <property type="match status" value="1"/>
</dbReference>
<sequence>MSAVVLWNDADQASFDEGSQTWTVLTADGRTETARVVIDARRSRDATVAVHGMPNHFRIPGPDVERQSRLVQRCLDLFERSGATRIEAKSRVLATRWPPLPLAQRFHLTGDVPAGEDIYDGPATVNGIVVRARLSGHLAAIDGRYHWRGTVSGELPAELRKGGRAVTLAVDGREVPARLTETTPWGGYTVVGAGEPPFTL</sequence>
<dbReference type="AlphaFoldDB" id="A0A378TJQ6"/>
<accession>A0A378TJQ6</accession>
<evidence type="ECO:0000313" key="2">
    <source>
        <dbReference type="EMBL" id="STZ60065.1"/>
    </source>
</evidence>
<evidence type="ECO:0000259" key="1">
    <source>
        <dbReference type="Pfam" id="PF16170"/>
    </source>
</evidence>
<dbReference type="Proteomes" id="UP000254978">
    <property type="component" value="Unassembled WGS sequence"/>
</dbReference>
<gene>
    <name evidence="2" type="ORF">NCTC10821_03603</name>
</gene>
<reference evidence="2 3" key="1">
    <citation type="submission" date="2018-06" db="EMBL/GenBank/DDBJ databases">
        <authorList>
            <consortium name="Pathogen Informatics"/>
            <person name="Doyle S."/>
        </authorList>
    </citation>
    <scope>NUCLEOTIDE SEQUENCE [LARGE SCALE GENOMIC DNA]</scope>
    <source>
        <strain evidence="2 3">NCTC10821</strain>
    </source>
</reference>
<dbReference type="Pfam" id="PF16170">
    <property type="entry name" value="DUF4873"/>
    <property type="match status" value="1"/>
</dbReference>
<proteinExistence type="predicted"/>
<protein>
    <submittedName>
        <fullName evidence="2">Lipolytic enzyme</fullName>
    </submittedName>
</protein>
<organism evidence="2 3">
    <name type="scientific">Mycolicibacterium tokaiense</name>
    <dbReference type="NCBI Taxonomy" id="39695"/>
    <lineage>
        <taxon>Bacteria</taxon>
        <taxon>Bacillati</taxon>
        <taxon>Actinomycetota</taxon>
        <taxon>Actinomycetes</taxon>
        <taxon>Mycobacteriales</taxon>
        <taxon>Mycobacteriaceae</taxon>
        <taxon>Mycolicibacterium</taxon>
    </lineage>
</organism>
<name>A0A378TJQ6_9MYCO</name>
<evidence type="ECO:0000313" key="3">
    <source>
        <dbReference type="Proteomes" id="UP000254978"/>
    </source>
</evidence>
<dbReference type="InterPro" id="IPR032371">
    <property type="entry name" value="DUF4873"/>
</dbReference>
<dbReference type="RefSeq" id="WP_115279365.1">
    <property type="nucleotide sequence ID" value="NZ_AP022600.1"/>
</dbReference>
<keyword evidence="3" id="KW-1185">Reference proteome</keyword>
<dbReference type="OrthoDB" id="3683556at2"/>
<feature type="domain" description="DUF4873" evidence="1">
    <location>
        <begin position="117"/>
        <end position="199"/>
    </location>
</feature>
<dbReference type="InterPro" id="IPR036188">
    <property type="entry name" value="FAD/NAD-bd_sf"/>
</dbReference>
<dbReference type="EMBL" id="UGQT01000001">
    <property type="protein sequence ID" value="STZ60065.1"/>
    <property type="molecule type" value="Genomic_DNA"/>
</dbReference>